<feature type="transmembrane region" description="Helical" evidence="12">
    <location>
        <begin position="391"/>
        <end position="414"/>
    </location>
</feature>
<dbReference type="GO" id="GO:0019646">
    <property type="term" value="P:aerobic electron transport chain"/>
    <property type="evidence" value="ECO:0007669"/>
    <property type="project" value="InterPro"/>
</dbReference>
<feature type="transmembrane region" description="Helical" evidence="12">
    <location>
        <begin position="358"/>
        <end position="379"/>
    </location>
</feature>
<keyword evidence="4 12" id="KW-1003">Cell membrane</keyword>
<dbReference type="EMBL" id="CP019605">
    <property type="protein sequence ID" value="AQP45597.1"/>
    <property type="molecule type" value="Genomic_DNA"/>
</dbReference>
<keyword evidence="9 12" id="KW-1133">Transmembrane helix</keyword>
<feature type="transmembrane region" description="Helical" evidence="12">
    <location>
        <begin position="53"/>
        <end position="71"/>
    </location>
</feature>
<keyword evidence="3 12" id="KW-0813">Transport</keyword>
<evidence type="ECO:0000313" key="14">
    <source>
        <dbReference type="Proteomes" id="UP000188324"/>
    </source>
</evidence>
<dbReference type="GO" id="GO:0070069">
    <property type="term" value="C:cytochrome complex"/>
    <property type="evidence" value="ECO:0007669"/>
    <property type="project" value="UniProtKB-UniRule"/>
</dbReference>
<evidence type="ECO:0000256" key="7">
    <source>
        <dbReference type="ARBA" id="ARBA00022723"/>
    </source>
</evidence>
<reference evidence="13 14" key="1">
    <citation type="journal article" date="2016" name="Int. J. Syst. Evol. Microbiol.">
        <title>Tessaracoccus flavus sp. nov., isolated from the drainage system of a lindane-producing factory.</title>
        <authorList>
            <person name="Kumari R."/>
            <person name="Singh P."/>
            <person name="Schumann P."/>
            <person name="Lal R."/>
        </authorList>
    </citation>
    <scope>NUCLEOTIDE SEQUENCE [LARGE SCALE GENOMIC DNA]</scope>
    <source>
        <strain evidence="13 14">RP1T</strain>
    </source>
</reference>
<feature type="transmembrane region" description="Helical" evidence="12">
    <location>
        <begin position="91"/>
        <end position="115"/>
    </location>
</feature>
<evidence type="ECO:0000256" key="10">
    <source>
        <dbReference type="ARBA" id="ARBA00023004"/>
    </source>
</evidence>
<evidence type="ECO:0000256" key="5">
    <source>
        <dbReference type="ARBA" id="ARBA00022617"/>
    </source>
</evidence>
<keyword evidence="14" id="KW-1185">Reference proteome</keyword>
<dbReference type="InterPro" id="IPR002585">
    <property type="entry name" value="Cyt-d_ubiquinol_oxidase_su_1"/>
</dbReference>
<protein>
    <submittedName>
        <fullName evidence="13">Cytochrome ubiquinol oxidase subunit I</fullName>
    </submittedName>
</protein>
<dbReference type="GO" id="GO:0046872">
    <property type="term" value="F:metal ion binding"/>
    <property type="evidence" value="ECO:0007669"/>
    <property type="project" value="UniProtKB-UniRule"/>
</dbReference>
<sequence length="493" mass="54310">MDQVTLARWQFGITTVYHFLFVPITIAMSMLVAIMQTMWVRTGKDAYLRLTKFFGKLFLINFALGVVTGIVQEFQFGMNWSEYSRFVGDVFGAPLALEALLAFFLESTFIGLWIFGWDKLPKKIHLLTIYMAAFGTMLSAVFILAANSWMQNPVGTTFNNGRAEIAGIEGFLEVLTNPVLLVTVPHVLSGAYMVAGGLVAAIGGWHLAKINRDGEAKPGDEQAYRFATKFGAWVLLAASVVTVISGDQQSKIMTEVQPMKMAAAEGLFYTEQNASFSIFTIGNREGTEPILELRIPGLLSLMSGHDEVKGINNLRDEYNAEGFKRFDGSQTQLQEEFAETLAANYDVDPMPNVAISYWTFRLMIGLGFAGIALAAFTLWVVRKDRLPKPGLLWTVGMFAMPLLPLFANSFGWIFTEMGRQPWVVAGVMPTAAGVSPTVSAGTVLFSMIVYTLLYGALAVIEVWLFLKYAKAGLPDVAPVELQTDPDAPMTFAY</sequence>
<keyword evidence="11 12" id="KW-0472">Membrane</keyword>
<feature type="transmembrane region" description="Helical" evidence="12">
    <location>
        <begin position="20"/>
        <end position="41"/>
    </location>
</feature>
<organism evidence="13 14">
    <name type="scientific">Tessaracoccus flavus</name>
    <dbReference type="NCBI Taxonomy" id="1610493"/>
    <lineage>
        <taxon>Bacteria</taxon>
        <taxon>Bacillati</taxon>
        <taxon>Actinomycetota</taxon>
        <taxon>Actinomycetes</taxon>
        <taxon>Propionibacteriales</taxon>
        <taxon>Propionibacteriaceae</taxon>
        <taxon>Tessaracoccus</taxon>
    </lineage>
</organism>
<dbReference type="PANTHER" id="PTHR30365:SF15">
    <property type="entry name" value="CYTOCHROME BD UBIQUINOL OXIDASE SUBUNIT 1"/>
    <property type="match status" value="1"/>
</dbReference>
<dbReference type="OrthoDB" id="9807042at2"/>
<dbReference type="Pfam" id="PF01654">
    <property type="entry name" value="Cyt_bd_oxida_I"/>
    <property type="match status" value="1"/>
</dbReference>
<evidence type="ECO:0000256" key="6">
    <source>
        <dbReference type="ARBA" id="ARBA00022692"/>
    </source>
</evidence>
<evidence type="ECO:0000256" key="9">
    <source>
        <dbReference type="ARBA" id="ARBA00022989"/>
    </source>
</evidence>
<evidence type="ECO:0000256" key="8">
    <source>
        <dbReference type="ARBA" id="ARBA00022982"/>
    </source>
</evidence>
<keyword evidence="7 12" id="KW-0479">Metal-binding</keyword>
<feature type="transmembrane region" description="Helical" evidence="12">
    <location>
        <begin position="443"/>
        <end position="466"/>
    </location>
</feature>
<dbReference type="PANTHER" id="PTHR30365">
    <property type="entry name" value="CYTOCHROME D UBIQUINOL OXIDASE"/>
    <property type="match status" value="1"/>
</dbReference>
<name>A0A1Q2CHL0_9ACTN</name>
<evidence type="ECO:0000256" key="4">
    <source>
        <dbReference type="ARBA" id="ARBA00022475"/>
    </source>
</evidence>
<dbReference type="Proteomes" id="UP000188324">
    <property type="component" value="Chromosome"/>
</dbReference>
<evidence type="ECO:0000256" key="12">
    <source>
        <dbReference type="PIRNR" id="PIRNR006446"/>
    </source>
</evidence>
<gene>
    <name evidence="13" type="ORF">RPIT_12920</name>
</gene>
<keyword evidence="5 12" id="KW-0349">Heme</keyword>
<dbReference type="GO" id="GO:0005886">
    <property type="term" value="C:plasma membrane"/>
    <property type="evidence" value="ECO:0007669"/>
    <property type="project" value="UniProtKB-SubCell"/>
</dbReference>
<evidence type="ECO:0000256" key="11">
    <source>
        <dbReference type="ARBA" id="ARBA00023136"/>
    </source>
</evidence>
<feature type="transmembrane region" description="Helical" evidence="12">
    <location>
        <begin position="179"/>
        <end position="205"/>
    </location>
</feature>
<evidence type="ECO:0000256" key="3">
    <source>
        <dbReference type="ARBA" id="ARBA00022448"/>
    </source>
</evidence>
<dbReference type="PIRSF" id="PIRSF006446">
    <property type="entry name" value="Cyt_quinol_oxidase_1"/>
    <property type="match status" value="1"/>
</dbReference>
<dbReference type="STRING" id="1610493.RPIT_12920"/>
<evidence type="ECO:0000256" key="2">
    <source>
        <dbReference type="ARBA" id="ARBA00009819"/>
    </source>
</evidence>
<dbReference type="GO" id="GO:0020037">
    <property type="term" value="F:heme binding"/>
    <property type="evidence" value="ECO:0007669"/>
    <property type="project" value="TreeGrafter"/>
</dbReference>
<proteinExistence type="inferred from homology"/>
<keyword evidence="8 12" id="KW-0249">Electron transport</keyword>
<evidence type="ECO:0000256" key="1">
    <source>
        <dbReference type="ARBA" id="ARBA00004651"/>
    </source>
</evidence>
<dbReference type="RefSeq" id="WP_077343805.1">
    <property type="nucleotide sequence ID" value="NZ_CP019605.1"/>
</dbReference>
<evidence type="ECO:0000313" key="13">
    <source>
        <dbReference type="EMBL" id="AQP45597.1"/>
    </source>
</evidence>
<dbReference type="GO" id="GO:0016682">
    <property type="term" value="F:oxidoreductase activity, acting on diphenols and related substances as donors, oxygen as acceptor"/>
    <property type="evidence" value="ECO:0007669"/>
    <property type="project" value="TreeGrafter"/>
</dbReference>
<comment type="similarity">
    <text evidence="2 12">Belongs to the cytochrome ubiquinol oxidase subunit 1 family.</text>
</comment>
<feature type="transmembrane region" description="Helical" evidence="12">
    <location>
        <begin position="127"/>
        <end position="150"/>
    </location>
</feature>
<keyword evidence="6 12" id="KW-0812">Transmembrane</keyword>
<dbReference type="AlphaFoldDB" id="A0A1Q2CHL0"/>
<dbReference type="KEGG" id="tfl:RPIT_12920"/>
<dbReference type="GO" id="GO:0009055">
    <property type="term" value="F:electron transfer activity"/>
    <property type="evidence" value="ECO:0007669"/>
    <property type="project" value="UniProtKB-UniRule"/>
</dbReference>
<accession>A0A1Q2CHL0</accession>
<comment type="subcellular location">
    <subcellularLocation>
        <location evidence="1">Cell membrane</location>
        <topology evidence="1">Multi-pass membrane protein</topology>
    </subcellularLocation>
</comment>
<keyword evidence="10 12" id="KW-0408">Iron</keyword>